<dbReference type="InterPro" id="IPR000286">
    <property type="entry name" value="HDACs"/>
</dbReference>
<keyword evidence="5" id="KW-1185">Reference proteome</keyword>
<dbReference type="InterPro" id="IPR037138">
    <property type="entry name" value="His_deacetylse_dom_sf"/>
</dbReference>
<comment type="similarity">
    <text evidence="1">Belongs to the histone deacetylase family.</text>
</comment>
<dbReference type="InterPro" id="IPR023696">
    <property type="entry name" value="Ureohydrolase_dom_sf"/>
</dbReference>
<organism evidence="4 5">
    <name type="scientific">Mesorhizobium liriopis</name>
    <dbReference type="NCBI Taxonomy" id="2953882"/>
    <lineage>
        <taxon>Bacteria</taxon>
        <taxon>Pseudomonadati</taxon>
        <taxon>Pseudomonadota</taxon>
        <taxon>Alphaproteobacteria</taxon>
        <taxon>Hyphomicrobiales</taxon>
        <taxon>Phyllobacteriaceae</taxon>
        <taxon>Mesorhizobium</taxon>
    </lineage>
</organism>
<sequence>MPLPVVSHALYDASFPPEHRFPMSKYRLLREELIVRGLIGNGSDYEPALPDFAMLARAHDAGYVRQVLDYAVDPKIEREIGFPVSERVSLRAQLATSGTVMAARLALEHGIACNAAGGSHHARRAHGAGFCTFNDVAVAALPLLDEGSLRNVLVVDLDVHQGDGTADILRDEPRVFTLSVHAEKNYPVRKVPSSLDVGLPDGMEDEAYLAMLRDLLPQLVEERRFDLVFFNAGVDPHRDDKLGRLALSDDGLRAREEMVIGFFRERGLPLCGVIGGGYGADVGAIAKRHAILFETAARFA</sequence>
<dbReference type="CDD" id="cd09993">
    <property type="entry name" value="HDAC_classIV"/>
    <property type="match status" value="1"/>
</dbReference>
<keyword evidence="2" id="KW-0378">Hydrolase</keyword>
<reference evidence="4 5" key="1">
    <citation type="submission" date="2022-06" db="EMBL/GenBank/DDBJ databases">
        <title>Mesorhizobium sp. strain RP14 Genome sequencing and assembly.</title>
        <authorList>
            <person name="Kim I."/>
        </authorList>
    </citation>
    <scope>NUCLEOTIDE SEQUENCE [LARGE SCALE GENOMIC DNA]</scope>
    <source>
        <strain evidence="5">RP14(2022)</strain>
    </source>
</reference>
<dbReference type="InterPro" id="IPR044150">
    <property type="entry name" value="HDAC_classIV"/>
</dbReference>
<dbReference type="Proteomes" id="UP001205906">
    <property type="component" value="Unassembled WGS sequence"/>
</dbReference>
<accession>A0ABT1C136</accession>
<dbReference type="Pfam" id="PF00850">
    <property type="entry name" value="Hist_deacetyl"/>
    <property type="match status" value="1"/>
</dbReference>
<feature type="domain" description="Histone deacetylase" evidence="3">
    <location>
        <begin position="19"/>
        <end position="282"/>
    </location>
</feature>
<evidence type="ECO:0000256" key="2">
    <source>
        <dbReference type="ARBA" id="ARBA00022801"/>
    </source>
</evidence>
<dbReference type="PANTHER" id="PTHR10625:SF19">
    <property type="entry name" value="HISTONE DEACETYLASE 12"/>
    <property type="match status" value="1"/>
</dbReference>
<dbReference type="PANTHER" id="PTHR10625">
    <property type="entry name" value="HISTONE DEACETYLASE HDAC1-RELATED"/>
    <property type="match status" value="1"/>
</dbReference>
<evidence type="ECO:0000313" key="4">
    <source>
        <dbReference type="EMBL" id="MCO6048343.1"/>
    </source>
</evidence>
<proteinExistence type="inferred from homology"/>
<evidence type="ECO:0000256" key="1">
    <source>
        <dbReference type="ARBA" id="ARBA00005947"/>
    </source>
</evidence>
<name>A0ABT1C136_9HYPH</name>
<evidence type="ECO:0000313" key="5">
    <source>
        <dbReference type="Proteomes" id="UP001205906"/>
    </source>
</evidence>
<dbReference type="RefSeq" id="WP_252815161.1">
    <property type="nucleotide sequence ID" value="NZ_JAMXQS010000001.1"/>
</dbReference>
<gene>
    <name evidence="4" type="ORF">NGM99_00880</name>
</gene>
<protein>
    <submittedName>
        <fullName evidence="4">Histone deacetylase</fullName>
    </submittedName>
</protein>
<evidence type="ECO:0000259" key="3">
    <source>
        <dbReference type="Pfam" id="PF00850"/>
    </source>
</evidence>
<comment type="caution">
    <text evidence="4">The sequence shown here is derived from an EMBL/GenBank/DDBJ whole genome shotgun (WGS) entry which is preliminary data.</text>
</comment>
<dbReference type="InterPro" id="IPR023801">
    <property type="entry name" value="His_deacetylse_dom"/>
</dbReference>
<dbReference type="Gene3D" id="3.40.800.20">
    <property type="entry name" value="Histone deacetylase domain"/>
    <property type="match status" value="1"/>
</dbReference>
<dbReference type="SUPFAM" id="SSF52768">
    <property type="entry name" value="Arginase/deacetylase"/>
    <property type="match status" value="1"/>
</dbReference>
<dbReference type="PRINTS" id="PR01270">
    <property type="entry name" value="HDASUPER"/>
</dbReference>
<dbReference type="EMBL" id="JAMXQS010000001">
    <property type="protein sequence ID" value="MCO6048343.1"/>
    <property type="molecule type" value="Genomic_DNA"/>
</dbReference>